<dbReference type="InterPro" id="IPR027417">
    <property type="entry name" value="P-loop_NTPase"/>
</dbReference>
<dbReference type="Gene3D" id="3.40.50.300">
    <property type="entry name" value="P-loop containing nucleotide triphosphate hydrolases"/>
    <property type="match status" value="1"/>
</dbReference>
<dbReference type="RefSeq" id="WP_152752274.1">
    <property type="nucleotide sequence ID" value="NZ_SPSE01000029.1"/>
</dbReference>
<dbReference type="EMBL" id="SPSF01000028">
    <property type="protein sequence ID" value="MPQ62533.1"/>
    <property type="molecule type" value="Genomic_DNA"/>
</dbReference>
<dbReference type="AlphaFoldDB" id="A0A5N7J1H7"/>
<name>A0A5N7J1H7_9CLOT</name>
<proteinExistence type="predicted"/>
<gene>
    <name evidence="1" type="ORF">E4V82_10470</name>
</gene>
<evidence type="ECO:0000313" key="2">
    <source>
        <dbReference type="Proteomes" id="UP000342249"/>
    </source>
</evidence>
<evidence type="ECO:0000313" key="1">
    <source>
        <dbReference type="EMBL" id="MPQ62533.1"/>
    </source>
</evidence>
<dbReference type="SUPFAM" id="SSF46785">
    <property type="entry name" value="Winged helix' DNA-binding domain"/>
    <property type="match status" value="1"/>
</dbReference>
<protein>
    <submittedName>
        <fullName evidence="1">ATPase</fullName>
    </submittedName>
</protein>
<dbReference type="Proteomes" id="UP000342249">
    <property type="component" value="Unassembled WGS sequence"/>
</dbReference>
<sequence>MQTSSVSFYNPNNLTEKELIDSFVIRKKEFQKIINDIKSSDMIYPEQHYMIEAQRGYGKTTLLKRLYFEIKRDTELKERLIPVILPEEQYNIRRLFKLWEVVAQNLELESNEFIGLLEQMDKHAKEENYEDICFKLIAQRLNGKNKKLILLIDNTEGILKKFKLIEQQKLREILLTSAEIRFIGASSDVLEFTFDYEKPFYDFFKLVKLKGLTTDENNEFLEKLGKSFNKKKTTELISINKGKIEAFRRLTGGVPRIMSLLFTSECSNRGLAFKDIDTLSDRVTPLYKHVMDNLSPVQQEIVDVIALNWEAITTKEIADKIRMQSKEVSAQLNQLEKNGVINKTPLNKKNYMYQTKDRFFNIWYLIRFGGEKEKQQVLWLVDFLEGWCSRETLINKSKNKEQDLNYDKNCNDFSTIYELSRTLLLNDKIEASIKKASLFLQVSNNTDKYNRFINEYFILLMAKKQYNSLLNLFNEKRFMLKDKFKPTYYALMYFIKNQDEKFEIEYKKVGEELKETVGEIIEEVKKNKN</sequence>
<dbReference type="InterPro" id="IPR036388">
    <property type="entry name" value="WH-like_DNA-bd_sf"/>
</dbReference>
<comment type="caution">
    <text evidence="1">The sequence shown here is derived from an EMBL/GenBank/DDBJ whole genome shotgun (WGS) entry which is preliminary data.</text>
</comment>
<reference evidence="1 2" key="1">
    <citation type="journal article" date="2019" name="Lett. Appl. Microbiol.">
        <title>A case of 'blown pack' spoilage of vacuum-packaged pork likely associated with Clostridium estertheticum in Canada.</title>
        <authorList>
            <person name="Zhang P."/>
            <person name="Ward P."/>
            <person name="McMullen L.M."/>
            <person name="Yang X."/>
        </authorList>
    </citation>
    <scope>NUCLEOTIDE SEQUENCE [LARGE SCALE GENOMIC DNA]</scope>
    <source>
        <strain evidence="1 2">MA19</strain>
    </source>
</reference>
<organism evidence="1 2">
    <name type="scientific">Clostridium estertheticum</name>
    <dbReference type="NCBI Taxonomy" id="238834"/>
    <lineage>
        <taxon>Bacteria</taxon>
        <taxon>Bacillati</taxon>
        <taxon>Bacillota</taxon>
        <taxon>Clostridia</taxon>
        <taxon>Eubacteriales</taxon>
        <taxon>Clostridiaceae</taxon>
        <taxon>Clostridium</taxon>
    </lineage>
</organism>
<dbReference type="InterPro" id="IPR036390">
    <property type="entry name" value="WH_DNA-bd_sf"/>
</dbReference>
<dbReference type="SUPFAM" id="SSF52540">
    <property type="entry name" value="P-loop containing nucleoside triphosphate hydrolases"/>
    <property type="match status" value="1"/>
</dbReference>
<accession>A0A5N7J1H7</accession>
<dbReference type="Gene3D" id="1.10.10.10">
    <property type="entry name" value="Winged helix-like DNA-binding domain superfamily/Winged helix DNA-binding domain"/>
    <property type="match status" value="1"/>
</dbReference>